<evidence type="ECO:0000313" key="2">
    <source>
        <dbReference type="EMBL" id="GEA27757.1"/>
    </source>
</evidence>
<dbReference type="EMBL" id="BJKP01000020">
    <property type="protein sequence ID" value="GEA27757.1"/>
    <property type="molecule type" value="Genomic_DNA"/>
</dbReference>
<proteinExistence type="predicted"/>
<dbReference type="Proteomes" id="UP000376575">
    <property type="component" value="Unassembled WGS sequence"/>
</dbReference>
<gene>
    <name evidence="2" type="ORF">MiAbW_02324</name>
</gene>
<protein>
    <submittedName>
        <fullName evidence="2">Uncharacterized protein</fullName>
    </submittedName>
</protein>
<feature type="transmembrane region" description="Helical" evidence="1">
    <location>
        <begin position="9"/>
        <end position="30"/>
    </location>
</feature>
<evidence type="ECO:0000313" key="3">
    <source>
        <dbReference type="Proteomes" id="UP000376575"/>
    </source>
</evidence>
<organism evidence="2 3">
    <name type="scientific">Microcystis aeruginosa NIES-4325</name>
    <dbReference type="NCBI Taxonomy" id="2569534"/>
    <lineage>
        <taxon>Bacteria</taxon>
        <taxon>Bacillati</taxon>
        <taxon>Cyanobacteriota</taxon>
        <taxon>Cyanophyceae</taxon>
        <taxon>Oscillatoriophycideae</taxon>
        <taxon>Chroococcales</taxon>
        <taxon>Microcystaceae</taxon>
        <taxon>Microcystis</taxon>
    </lineage>
</organism>
<keyword evidence="1" id="KW-0812">Transmembrane</keyword>
<dbReference type="AlphaFoldDB" id="A0A5J4F9K5"/>
<evidence type="ECO:0000256" key="1">
    <source>
        <dbReference type="SAM" id="Phobius"/>
    </source>
</evidence>
<accession>A0A5J4F9K5</accession>
<sequence length="63" mass="7212">MVVKGSSRFCVISLTYIGSIFVSSVSLWFLPLLRQQDCILEYILPTKSKRARQDLDALFSEIK</sequence>
<keyword evidence="1" id="KW-0472">Membrane</keyword>
<reference evidence="2 3" key="1">
    <citation type="journal article" date="2019" name="FEMS Microbiol. Lett.">
        <title>A novel salt-tolerant genotype illuminates the sucrose gene evolution in freshwater bloom-forming cyanobacterium Microcystis aeruginosa.</title>
        <authorList>
            <person name="Tanabe Y."/>
            <person name="Yamaguchi H."/>
            <person name="Sano T."/>
            <person name="Kawachi M."/>
        </authorList>
    </citation>
    <scope>NUCLEOTIDE SEQUENCE [LARGE SCALE GENOMIC DNA]</scope>
    <source>
        <strain evidence="2 3">NIES-4325</strain>
    </source>
</reference>
<name>A0A5J4F9K5_MICAE</name>
<comment type="caution">
    <text evidence="2">The sequence shown here is derived from an EMBL/GenBank/DDBJ whole genome shotgun (WGS) entry which is preliminary data.</text>
</comment>
<keyword evidence="1" id="KW-1133">Transmembrane helix</keyword>